<evidence type="ECO:0000256" key="1">
    <source>
        <dbReference type="ARBA" id="ARBA00009922"/>
    </source>
</evidence>
<dbReference type="GO" id="GO:0000725">
    <property type="term" value="P:recombinational repair"/>
    <property type="evidence" value="ECO:0007669"/>
    <property type="project" value="TreeGrafter"/>
</dbReference>
<evidence type="ECO:0000313" key="13">
    <source>
        <dbReference type="EMBL" id="EAH0253135.1"/>
    </source>
</evidence>
<keyword evidence="5 10" id="KW-0067">ATP-binding</keyword>
<dbReference type="SUPFAM" id="SSF52540">
    <property type="entry name" value="P-loop containing nucleoside triphosphate hydrolases"/>
    <property type="match status" value="1"/>
</dbReference>
<protein>
    <recommendedName>
        <fullName evidence="8">DNA 3'-5' helicase</fullName>
        <ecNumber evidence="8">5.6.2.4</ecNumber>
    </recommendedName>
</protein>
<organism evidence="12 14">
    <name type="scientific">Listeria monocytogenes</name>
    <dbReference type="NCBI Taxonomy" id="1639"/>
    <lineage>
        <taxon>Bacteria</taxon>
        <taxon>Bacillati</taxon>
        <taxon>Bacillota</taxon>
        <taxon>Bacilli</taxon>
        <taxon>Bacillales</taxon>
        <taxon>Listeriaceae</taxon>
        <taxon>Listeria</taxon>
    </lineage>
</organism>
<dbReference type="PANTHER" id="PTHR11070">
    <property type="entry name" value="UVRD / RECB / PCRA DNA HELICASE FAMILY MEMBER"/>
    <property type="match status" value="1"/>
</dbReference>
<feature type="binding site" evidence="10">
    <location>
        <begin position="30"/>
        <end position="37"/>
    </location>
    <ligand>
        <name>ATP</name>
        <dbReference type="ChEBI" id="CHEBI:30616"/>
    </ligand>
</feature>
<comment type="caution">
    <text evidence="12">The sequence shown here is derived from an EMBL/GenBank/DDBJ whole genome shotgun (WGS) entry which is preliminary data.</text>
</comment>
<dbReference type="Proteomes" id="UP000566597">
    <property type="component" value="Unassembled WGS sequence"/>
</dbReference>
<accession>A0A3T2I3X0</accession>
<dbReference type="AlphaFoldDB" id="A0A3T2I3X0"/>
<dbReference type="EMBL" id="AAAQOE010000004">
    <property type="protein sequence ID" value="EAE1096658.1"/>
    <property type="molecule type" value="Genomic_DNA"/>
</dbReference>
<keyword evidence="6" id="KW-0413">Isomerase</keyword>
<dbReference type="EMBL" id="AABEVT010000007">
    <property type="protein sequence ID" value="EAH0253135.1"/>
    <property type="molecule type" value="Genomic_DNA"/>
</dbReference>
<evidence type="ECO:0000256" key="9">
    <source>
        <dbReference type="ARBA" id="ARBA00048988"/>
    </source>
</evidence>
<proteinExistence type="inferred from homology"/>
<sequence length="588" mass="67954">MLKQLIGCDSILIIDSKTIIKPNLEFKIEAGPGAGKTEWLIAHIINVVQNSDILFSTRKVACITYTNTAVETILSRLGTSLSNRVEVTTIHSFLYRYVVKPYSSFIPEKYRVNISELNGHEDPFISYKHLKEWLADDSFDKLKHPSTKKQLLYNEQNYALRNWLLSMKCTLTESSAQFQCENSKAFYEGKRLISNANLNILNAELINYKKLYWASGYFDHEDILFFSHILIEHNPFILKVLCAKFPYLFIDEFQDTNPIQSFFVTKFRESGGIVGVIGDKAQAIYGFQGSDSSQFENFPIKEHCSYKILDNHRSSTDIVNFLKVIRTDLEQINCVKTQSDKVIIHVGSRFESYNYLKKIVENENLVSLSRDNITSNAMKTKIEGNSLNKKILKNYREVDSNNDRKRSIEAYIQAIELANNQKFKEAIKIIENLYKNQKNSKKKSLKNLIGMLKKNSIYKEATLKIFYDVLKEVTEEKIPGFRKGAIEKFYNITNYVDIAICMNIVDDNSNHITIHKSKGAEYNNVCVIDNDNLLKMLLNPDLTNEEHRIIYVAMSRAKKRLFIQLNDLTSADEQKLKKIYNVEIVRLN</sequence>
<feature type="domain" description="UvrD-like helicase ATP-binding" evidence="11">
    <location>
        <begin position="9"/>
        <end position="315"/>
    </location>
</feature>
<dbReference type="GO" id="GO:0005524">
    <property type="term" value="F:ATP binding"/>
    <property type="evidence" value="ECO:0007669"/>
    <property type="project" value="UniProtKB-UniRule"/>
</dbReference>
<dbReference type="GO" id="GO:0003677">
    <property type="term" value="F:DNA binding"/>
    <property type="evidence" value="ECO:0007669"/>
    <property type="project" value="InterPro"/>
</dbReference>
<dbReference type="GO" id="GO:0005829">
    <property type="term" value="C:cytosol"/>
    <property type="evidence" value="ECO:0007669"/>
    <property type="project" value="TreeGrafter"/>
</dbReference>
<dbReference type="PROSITE" id="PS51198">
    <property type="entry name" value="UVRD_HELICASE_ATP_BIND"/>
    <property type="match status" value="1"/>
</dbReference>
<keyword evidence="4 10" id="KW-0347">Helicase</keyword>
<comment type="catalytic activity">
    <reaction evidence="7">
        <text>Couples ATP hydrolysis with the unwinding of duplex DNA by translocating in the 3'-5' direction.</text>
        <dbReference type="EC" id="5.6.2.4"/>
    </reaction>
</comment>
<evidence type="ECO:0000256" key="4">
    <source>
        <dbReference type="ARBA" id="ARBA00022806"/>
    </source>
</evidence>
<dbReference type="InterPro" id="IPR000212">
    <property type="entry name" value="DNA_helicase_UvrD/REP"/>
</dbReference>
<keyword evidence="2 10" id="KW-0547">Nucleotide-binding</keyword>
<evidence type="ECO:0000313" key="12">
    <source>
        <dbReference type="EMBL" id="EAE1096658.1"/>
    </source>
</evidence>
<evidence type="ECO:0000256" key="6">
    <source>
        <dbReference type="ARBA" id="ARBA00023235"/>
    </source>
</evidence>
<dbReference type="InterPro" id="IPR013986">
    <property type="entry name" value="DExx_box_DNA_helicase_dom_sf"/>
</dbReference>
<dbReference type="EC" id="5.6.2.4" evidence="8"/>
<gene>
    <name evidence="12" type="ORF">APD94_11865</name>
    <name evidence="13" type="ORF">D4U23_12115</name>
</gene>
<dbReference type="InterPro" id="IPR027417">
    <property type="entry name" value="P-loop_NTPase"/>
</dbReference>
<evidence type="ECO:0000259" key="11">
    <source>
        <dbReference type="PROSITE" id="PS51198"/>
    </source>
</evidence>
<keyword evidence="3 10" id="KW-0378">Hydrolase</keyword>
<evidence type="ECO:0000313" key="14">
    <source>
        <dbReference type="Proteomes" id="UP000355989"/>
    </source>
</evidence>
<evidence type="ECO:0000256" key="3">
    <source>
        <dbReference type="ARBA" id="ARBA00022801"/>
    </source>
</evidence>
<dbReference type="GO" id="GO:0043138">
    <property type="term" value="F:3'-5' DNA helicase activity"/>
    <property type="evidence" value="ECO:0007669"/>
    <property type="project" value="UniProtKB-EC"/>
</dbReference>
<dbReference type="Gene3D" id="1.10.10.160">
    <property type="match status" value="1"/>
</dbReference>
<dbReference type="Pfam" id="PF00580">
    <property type="entry name" value="UvrD-helicase"/>
    <property type="match status" value="1"/>
</dbReference>
<reference evidence="12 14" key="1">
    <citation type="submission" date="2018-06" db="EMBL/GenBank/DDBJ databases">
        <authorList>
            <consortium name="GenomeTrakr: Next Generation Sequencing Network for Food Pathogen Tracability"/>
        </authorList>
    </citation>
    <scope>NUCLEOTIDE SEQUENCE [LARGE SCALE GENOMIC DNA]</scope>
    <source>
        <strain evidence="12 14">FLAG-78586</strain>
    </source>
</reference>
<dbReference type="Gene3D" id="3.40.50.300">
    <property type="entry name" value="P-loop containing nucleotide triphosphate hydrolases"/>
    <property type="match status" value="2"/>
</dbReference>
<dbReference type="InterPro" id="IPR014017">
    <property type="entry name" value="DNA_helicase_UvrD-like_C"/>
</dbReference>
<dbReference type="PANTHER" id="PTHR11070:SF3">
    <property type="entry name" value="DNA 3'-5' HELICASE"/>
    <property type="match status" value="1"/>
</dbReference>
<evidence type="ECO:0000256" key="2">
    <source>
        <dbReference type="ARBA" id="ARBA00022741"/>
    </source>
</evidence>
<evidence type="ECO:0000256" key="8">
    <source>
        <dbReference type="ARBA" id="ARBA00034808"/>
    </source>
</evidence>
<dbReference type="Pfam" id="PF13361">
    <property type="entry name" value="UvrD_C"/>
    <property type="match status" value="1"/>
</dbReference>
<name>A0A3T2I3X0_LISMN</name>
<reference evidence="13 15" key="2">
    <citation type="submission" date="2019-04" db="EMBL/GenBank/DDBJ databases">
        <authorList>
            <person name="Ashton P.M."/>
            <person name="Dallman T."/>
            <person name="Nair S."/>
            <person name="De Pinna E."/>
            <person name="Peters T."/>
            <person name="Grant K."/>
        </authorList>
    </citation>
    <scope>NUCLEOTIDE SEQUENCE [LARGE SCALE GENOMIC DNA]</scope>
    <source>
        <strain evidence="13 15">406731</strain>
    </source>
</reference>
<dbReference type="CDD" id="cd18809">
    <property type="entry name" value="SF1_C_RecD"/>
    <property type="match status" value="1"/>
</dbReference>
<evidence type="ECO:0000256" key="5">
    <source>
        <dbReference type="ARBA" id="ARBA00022840"/>
    </source>
</evidence>
<dbReference type="GO" id="GO:0016787">
    <property type="term" value="F:hydrolase activity"/>
    <property type="evidence" value="ECO:0007669"/>
    <property type="project" value="UniProtKB-UniRule"/>
</dbReference>
<evidence type="ECO:0000256" key="10">
    <source>
        <dbReference type="PROSITE-ProRule" id="PRU00560"/>
    </source>
</evidence>
<dbReference type="InterPro" id="IPR014016">
    <property type="entry name" value="UvrD-like_ATP-bd"/>
</dbReference>
<evidence type="ECO:0000313" key="15">
    <source>
        <dbReference type="Proteomes" id="UP000566597"/>
    </source>
</evidence>
<dbReference type="Proteomes" id="UP000355989">
    <property type="component" value="Unassembled WGS sequence"/>
</dbReference>
<comment type="catalytic activity">
    <reaction evidence="9">
        <text>ATP + H2O = ADP + phosphate + H(+)</text>
        <dbReference type="Rhea" id="RHEA:13065"/>
        <dbReference type="ChEBI" id="CHEBI:15377"/>
        <dbReference type="ChEBI" id="CHEBI:15378"/>
        <dbReference type="ChEBI" id="CHEBI:30616"/>
        <dbReference type="ChEBI" id="CHEBI:43474"/>
        <dbReference type="ChEBI" id="CHEBI:456216"/>
        <dbReference type="EC" id="5.6.2.4"/>
    </reaction>
</comment>
<evidence type="ECO:0000256" key="7">
    <source>
        <dbReference type="ARBA" id="ARBA00034617"/>
    </source>
</evidence>
<comment type="similarity">
    <text evidence="1">Belongs to the helicase family. UvrD subfamily.</text>
</comment>